<dbReference type="RefSeq" id="WP_143015985.1">
    <property type="nucleotide sequence ID" value="NZ_CP028290.1"/>
</dbReference>
<organism evidence="3 4">
    <name type="scientific">Paracidovorax cattleyae</name>
    <dbReference type="NCBI Taxonomy" id="80868"/>
    <lineage>
        <taxon>Bacteria</taxon>
        <taxon>Pseudomonadati</taxon>
        <taxon>Pseudomonadota</taxon>
        <taxon>Betaproteobacteria</taxon>
        <taxon>Burkholderiales</taxon>
        <taxon>Comamonadaceae</taxon>
        <taxon>Paracidovorax</taxon>
    </lineage>
</organism>
<evidence type="ECO:0000256" key="2">
    <source>
        <dbReference type="SAM" id="SignalP"/>
    </source>
</evidence>
<evidence type="ECO:0008006" key="5">
    <source>
        <dbReference type="Google" id="ProtNLM"/>
    </source>
</evidence>
<dbReference type="EMBL" id="FNJL01000038">
    <property type="protein sequence ID" value="SDP89627.1"/>
    <property type="molecule type" value="Genomic_DNA"/>
</dbReference>
<reference evidence="4" key="1">
    <citation type="submission" date="2016-10" db="EMBL/GenBank/DDBJ databases">
        <authorList>
            <person name="Varghese N."/>
            <person name="Submissions S."/>
        </authorList>
    </citation>
    <scope>NUCLEOTIDE SEQUENCE [LARGE SCALE GENOMIC DNA]</scope>
    <source>
        <strain evidence="4">DSM 17101</strain>
    </source>
</reference>
<name>A0A1H0WG43_9BURK</name>
<protein>
    <recommendedName>
        <fullName evidence="5">Lipoprotein-attachment site-containing protein</fullName>
    </recommendedName>
</protein>
<gene>
    <name evidence="3" type="ORF">SAMN04489708_13847</name>
</gene>
<keyword evidence="2" id="KW-0732">Signal</keyword>
<dbReference type="Proteomes" id="UP000199317">
    <property type="component" value="Unassembled WGS sequence"/>
</dbReference>
<feature type="signal peptide" evidence="2">
    <location>
        <begin position="1"/>
        <end position="20"/>
    </location>
</feature>
<evidence type="ECO:0000256" key="1">
    <source>
        <dbReference type="SAM" id="MobiDB-lite"/>
    </source>
</evidence>
<evidence type="ECO:0000313" key="3">
    <source>
        <dbReference type="EMBL" id="SDP89627.1"/>
    </source>
</evidence>
<accession>A0A1H0WG43</accession>
<proteinExistence type="predicted"/>
<feature type="region of interest" description="Disordered" evidence="1">
    <location>
        <begin position="40"/>
        <end position="80"/>
    </location>
</feature>
<sequence length="80" mass="7925">MKRMTSAVHGISGLLILALAGCGGSGDNALAASIDLAGTVSAPSEPPPNNPFLRLKTSKDCDTHGQAAGPDTGERDAPGP</sequence>
<evidence type="ECO:0000313" key="4">
    <source>
        <dbReference type="Proteomes" id="UP000199317"/>
    </source>
</evidence>
<keyword evidence="4" id="KW-1185">Reference proteome</keyword>
<feature type="chain" id="PRO_5011759226" description="Lipoprotein-attachment site-containing protein" evidence="2">
    <location>
        <begin position="21"/>
        <end position="80"/>
    </location>
</feature>
<dbReference type="AlphaFoldDB" id="A0A1H0WG43"/>
<dbReference type="PROSITE" id="PS51257">
    <property type="entry name" value="PROKAR_LIPOPROTEIN"/>
    <property type="match status" value="1"/>
</dbReference>